<keyword evidence="13" id="KW-1185">Reference proteome</keyword>
<evidence type="ECO:0000256" key="1">
    <source>
        <dbReference type="ARBA" id="ARBA00001933"/>
    </source>
</evidence>
<feature type="domain" description="Aminotransferase class I/classII large" evidence="11">
    <location>
        <begin position="42"/>
        <end position="384"/>
    </location>
</feature>
<evidence type="ECO:0000313" key="12">
    <source>
        <dbReference type="EMBL" id="MFB2878060.1"/>
    </source>
</evidence>
<comment type="catalytic activity">
    <reaction evidence="9 10">
        <text>6-carboxyhexanoyl-[ACP] + L-alanine + H(+) = (8S)-8-amino-7-oxononanoate + holo-[ACP] + CO2</text>
        <dbReference type="Rhea" id="RHEA:42288"/>
        <dbReference type="Rhea" id="RHEA-COMP:9685"/>
        <dbReference type="Rhea" id="RHEA-COMP:9955"/>
        <dbReference type="ChEBI" id="CHEBI:15378"/>
        <dbReference type="ChEBI" id="CHEBI:16526"/>
        <dbReference type="ChEBI" id="CHEBI:57972"/>
        <dbReference type="ChEBI" id="CHEBI:64479"/>
        <dbReference type="ChEBI" id="CHEBI:78846"/>
        <dbReference type="ChEBI" id="CHEBI:149468"/>
        <dbReference type="EC" id="2.3.1.47"/>
    </reaction>
</comment>
<evidence type="ECO:0000256" key="3">
    <source>
        <dbReference type="ARBA" id="ARBA00004746"/>
    </source>
</evidence>
<comment type="similarity">
    <text evidence="4 10">Belongs to the class-II pyridoxal-phosphate-dependent aminotransferase family. BioF subfamily.</text>
</comment>
<proteinExistence type="inferred from homology"/>
<dbReference type="PROSITE" id="PS00599">
    <property type="entry name" value="AA_TRANSFER_CLASS_2"/>
    <property type="match status" value="1"/>
</dbReference>
<dbReference type="InterPro" id="IPR015422">
    <property type="entry name" value="PyrdxlP-dep_Trfase_small"/>
</dbReference>
<dbReference type="InterPro" id="IPR015424">
    <property type="entry name" value="PyrdxlP-dep_Trfase"/>
</dbReference>
<dbReference type="PANTHER" id="PTHR13693">
    <property type="entry name" value="CLASS II AMINOTRANSFERASE/8-AMINO-7-OXONONANOATE SYNTHASE"/>
    <property type="match status" value="1"/>
</dbReference>
<keyword evidence="8 10" id="KW-0663">Pyridoxal phosphate</keyword>
<dbReference type="Pfam" id="PF00155">
    <property type="entry name" value="Aminotran_1_2"/>
    <property type="match status" value="1"/>
</dbReference>
<evidence type="ECO:0000256" key="5">
    <source>
        <dbReference type="ARBA" id="ARBA00011738"/>
    </source>
</evidence>
<comment type="caution">
    <text evidence="12">The sequence shown here is derived from an EMBL/GenBank/DDBJ whole genome shotgun (WGS) entry which is preliminary data.</text>
</comment>
<dbReference type="InterPro" id="IPR015421">
    <property type="entry name" value="PyrdxlP-dep_Trfase_major"/>
</dbReference>
<dbReference type="InterPro" id="IPR004723">
    <property type="entry name" value="AONS_Archaea/Proteobacteria"/>
</dbReference>
<name>A0ABV4X5J2_9CYAN</name>
<dbReference type="SUPFAM" id="SSF53383">
    <property type="entry name" value="PLP-dependent transferases"/>
    <property type="match status" value="1"/>
</dbReference>
<evidence type="ECO:0000256" key="6">
    <source>
        <dbReference type="ARBA" id="ARBA00022679"/>
    </source>
</evidence>
<comment type="cofactor">
    <cofactor evidence="1 10">
        <name>pyridoxal 5'-phosphate</name>
        <dbReference type="ChEBI" id="CHEBI:597326"/>
    </cofactor>
</comment>
<dbReference type="NCBIfam" id="TIGR00858">
    <property type="entry name" value="bioF"/>
    <property type="match status" value="1"/>
</dbReference>
<dbReference type="InterPro" id="IPR050087">
    <property type="entry name" value="AON_synthase_class-II"/>
</dbReference>
<dbReference type="RefSeq" id="WP_413271146.1">
    <property type="nucleotide sequence ID" value="NZ_JBHFNQ010000110.1"/>
</dbReference>
<dbReference type="EC" id="2.3.1.47" evidence="10"/>
<dbReference type="InterPro" id="IPR004839">
    <property type="entry name" value="Aminotransferase_I/II_large"/>
</dbReference>
<dbReference type="GO" id="GO:0008710">
    <property type="term" value="F:8-amino-7-oxononanoate synthase activity"/>
    <property type="evidence" value="ECO:0007669"/>
    <property type="project" value="UniProtKB-EC"/>
</dbReference>
<keyword evidence="7" id="KW-0093">Biotin biosynthesis</keyword>
<reference evidence="12 13" key="1">
    <citation type="submission" date="2024-09" db="EMBL/GenBank/DDBJ databases">
        <title>Floridaenema gen nov. (Aerosakkonemataceae, Aerosakkonematales ord. nov., Cyanobacteria) from benthic tropical and subtropical fresh waters, with the description of four new species.</title>
        <authorList>
            <person name="Moretto J.A."/>
            <person name="Berthold D.E."/>
            <person name="Lefler F.W."/>
            <person name="Huang I.-S."/>
            <person name="Laughinghouse H. IV."/>
        </authorList>
    </citation>
    <scope>NUCLEOTIDE SEQUENCE [LARGE SCALE GENOMIC DNA]</scope>
    <source>
        <strain evidence="12 13">BLCC-F46</strain>
    </source>
</reference>
<keyword evidence="12" id="KW-0012">Acyltransferase</keyword>
<comment type="pathway">
    <text evidence="3 10">Cofactor biosynthesis; biotin biosynthesis.</text>
</comment>
<evidence type="ECO:0000259" key="11">
    <source>
        <dbReference type="Pfam" id="PF00155"/>
    </source>
</evidence>
<dbReference type="CDD" id="cd06454">
    <property type="entry name" value="KBL_like"/>
    <property type="match status" value="1"/>
</dbReference>
<evidence type="ECO:0000256" key="10">
    <source>
        <dbReference type="RuleBase" id="RU003693"/>
    </source>
</evidence>
<evidence type="ECO:0000256" key="9">
    <source>
        <dbReference type="ARBA" id="ARBA00047715"/>
    </source>
</evidence>
<dbReference type="Gene3D" id="3.90.1150.10">
    <property type="entry name" value="Aspartate Aminotransferase, domain 1"/>
    <property type="match status" value="1"/>
</dbReference>
<gene>
    <name evidence="12" type="primary">bioF</name>
    <name evidence="12" type="ORF">ACE1CC_14505</name>
</gene>
<dbReference type="PANTHER" id="PTHR13693:SF100">
    <property type="entry name" value="8-AMINO-7-OXONONANOATE SYNTHASE"/>
    <property type="match status" value="1"/>
</dbReference>
<dbReference type="InterPro" id="IPR001917">
    <property type="entry name" value="Aminotrans_II_pyridoxalP_BS"/>
</dbReference>
<evidence type="ECO:0000256" key="4">
    <source>
        <dbReference type="ARBA" id="ARBA00010008"/>
    </source>
</evidence>
<sequence length="387" mass="41984">MAIDPYAWIKPSLTTIHRADWYRFEQTISSPPGAVVQLEGRTVINFASNDYLGLAGDRRLIAAAIFATEKFGTGSTGSRLLSGHRQLHRELEKAIASLKQTEAALVFSSGYLASLGAIASVVGKRDLILSDQYNHSSLKNGAILSGATIINYDHCNLAQLQNHLNQHREKYRRCLIITDSVFSMDGDLCPLPELLDLGEKFHSMVLVDEAHATGILGKNGAGSVEHFNCSDRPLIQIGTLSKALGSLGGYVAGSATLIDFLRNRAPTWIYTTGLSPADTAAALEAIKIVQQEPERRAQLWQNIETLKQLISQQLPNLKLLPSESAILCLQLKDAAIALAAGTKLKEAGIFAPAIRPPTVPTSRIRISVMATHEAYQLEKLVAALKSL</sequence>
<evidence type="ECO:0000313" key="13">
    <source>
        <dbReference type="Proteomes" id="UP001576774"/>
    </source>
</evidence>
<comment type="function">
    <text evidence="2 10">Catalyzes the decarboxylative condensation of pimeloyl-[acyl-carrier protein] and L-alanine to produce 8-amino-7-oxononanoate (AON), [acyl-carrier protein], and carbon dioxide.</text>
</comment>
<evidence type="ECO:0000256" key="8">
    <source>
        <dbReference type="ARBA" id="ARBA00022898"/>
    </source>
</evidence>
<evidence type="ECO:0000256" key="2">
    <source>
        <dbReference type="ARBA" id="ARBA00002513"/>
    </source>
</evidence>
<dbReference type="Gene3D" id="3.40.640.10">
    <property type="entry name" value="Type I PLP-dependent aspartate aminotransferase-like (Major domain)"/>
    <property type="match status" value="1"/>
</dbReference>
<dbReference type="Proteomes" id="UP001576774">
    <property type="component" value="Unassembled WGS sequence"/>
</dbReference>
<protein>
    <recommendedName>
        <fullName evidence="10">8-amino-7-ketopelargonate synthase</fullName>
        <ecNumber evidence="10">2.3.1.47</ecNumber>
    </recommendedName>
</protein>
<keyword evidence="6 10" id="KW-0808">Transferase</keyword>
<comment type="subunit">
    <text evidence="5 10">Homodimer.</text>
</comment>
<dbReference type="EMBL" id="JBHFNQ010000110">
    <property type="protein sequence ID" value="MFB2878060.1"/>
    <property type="molecule type" value="Genomic_DNA"/>
</dbReference>
<accession>A0ABV4X5J2</accession>
<evidence type="ECO:0000256" key="7">
    <source>
        <dbReference type="ARBA" id="ARBA00022756"/>
    </source>
</evidence>
<organism evidence="12 13">
    <name type="scientific">Floridaenema aerugineum BLCC-F46</name>
    <dbReference type="NCBI Taxonomy" id="3153654"/>
    <lineage>
        <taxon>Bacteria</taxon>
        <taxon>Bacillati</taxon>
        <taxon>Cyanobacteriota</taxon>
        <taxon>Cyanophyceae</taxon>
        <taxon>Oscillatoriophycideae</taxon>
        <taxon>Aerosakkonematales</taxon>
        <taxon>Aerosakkonemataceae</taxon>
        <taxon>Floridanema</taxon>
        <taxon>Floridanema aerugineum</taxon>
    </lineage>
</organism>